<organism evidence="2 3">
    <name type="scientific">Actinomadura barringtoniae</name>
    <dbReference type="NCBI Taxonomy" id="1427535"/>
    <lineage>
        <taxon>Bacteria</taxon>
        <taxon>Bacillati</taxon>
        <taxon>Actinomycetota</taxon>
        <taxon>Actinomycetes</taxon>
        <taxon>Streptosporangiales</taxon>
        <taxon>Thermomonosporaceae</taxon>
        <taxon>Actinomadura</taxon>
    </lineage>
</organism>
<dbReference type="GO" id="GO:0016137">
    <property type="term" value="P:glycoside metabolic process"/>
    <property type="evidence" value="ECO:0007669"/>
    <property type="project" value="UniProtKB-ARBA"/>
</dbReference>
<evidence type="ECO:0000256" key="1">
    <source>
        <dbReference type="ARBA" id="ARBA00022833"/>
    </source>
</evidence>
<comment type="caution">
    <text evidence="2">The sequence shown here is derived from an EMBL/GenBank/DDBJ whole genome shotgun (WGS) entry which is preliminary data.</text>
</comment>
<gene>
    <name evidence="2" type="ORF">J4573_39320</name>
</gene>
<keyword evidence="3" id="KW-1185">Reference proteome</keyword>
<dbReference type="GO" id="GO:0016811">
    <property type="term" value="F:hydrolase activity, acting on carbon-nitrogen (but not peptide) bonds, in linear amides"/>
    <property type="evidence" value="ECO:0007669"/>
    <property type="project" value="TreeGrafter"/>
</dbReference>
<dbReference type="AlphaFoldDB" id="A0A939PQ91"/>
<dbReference type="PANTHER" id="PTHR12993">
    <property type="entry name" value="N-ACETYLGLUCOSAMINYL-PHOSPHATIDYLINOSITOL DE-N-ACETYLASE-RELATED"/>
    <property type="match status" value="1"/>
</dbReference>
<protein>
    <submittedName>
        <fullName evidence="2">PIG-L family deacetylase</fullName>
    </submittedName>
</protein>
<proteinExistence type="predicted"/>
<evidence type="ECO:0000313" key="2">
    <source>
        <dbReference type="EMBL" id="MBO2453199.1"/>
    </source>
</evidence>
<dbReference type="SUPFAM" id="SSF102588">
    <property type="entry name" value="LmbE-like"/>
    <property type="match status" value="1"/>
</dbReference>
<dbReference type="EMBL" id="JAGEOJ010000019">
    <property type="protein sequence ID" value="MBO2453199.1"/>
    <property type="molecule type" value="Genomic_DNA"/>
</dbReference>
<name>A0A939PQ91_9ACTN</name>
<evidence type="ECO:0000313" key="3">
    <source>
        <dbReference type="Proteomes" id="UP000669179"/>
    </source>
</evidence>
<keyword evidence="1" id="KW-0862">Zinc</keyword>
<sequence length="266" mass="28581">MSFHAHPDDEALLTAGTLARVTAEGHRAVIVVATSGAAGLAAANLTGTDLAERRLAELRRSAAVLGCARVECLGYDDSGMARAPAKAANAFAHADREEAAQRLARILREERADVLTIYDPAGGYGHPDHIRVHDVGVLAAQLAGTPVVLEATLDRRLLLRALRLVCFLPGVPRDFAPARFASAYTAPERLTHRVDVRRFSCLKRAAMAAHVSQAGGGSGLRTLAFLLRLPGPVFRWVLGHEWYVEHGRVAARPLLDDIFASLPRPS</sequence>
<dbReference type="InterPro" id="IPR024078">
    <property type="entry name" value="LmbE-like_dom_sf"/>
</dbReference>
<dbReference type="InterPro" id="IPR003737">
    <property type="entry name" value="GlcNAc_PI_deacetylase-related"/>
</dbReference>
<dbReference type="Proteomes" id="UP000669179">
    <property type="component" value="Unassembled WGS sequence"/>
</dbReference>
<reference evidence="2" key="1">
    <citation type="submission" date="2021-03" db="EMBL/GenBank/DDBJ databases">
        <authorList>
            <person name="Kanchanasin P."/>
            <person name="Saeng-In P."/>
            <person name="Phongsopitanun W."/>
            <person name="Yuki M."/>
            <person name="Kudo T."/>
            <person name="Ohkuma M."/>
            <person name="Tanasupawat S."/>
        </authorList>
    </citation>
    <scope>NUCLEOTIDE SEQUENCE</scope>
    <source>
        <strain evidence="2">GKU 128</strain>
    </source>
</reference>
<dbReference type="Pfam" id="PF02585">
    <property type="entry name" value="PIG-L"/>
    <property type="match status" value="1"/>
</dbReference>
<accession>A0A939PQ91</accession>
<dbReference type="PANTHER" id="PTHR12993:SF11">
    <property type="entry name" value="N-ACETYLGLUCOSAMINYL-PHOSPHATIDYLINOSITOL DE-N-ACETYLASE"/>
    <property type="match status" value="1"/>
</dbReference>
<dbReference type="Gene3D" id="3.40.50.10320">
    <property type="entry name" value="LmbE-like"/>
    <property type="match status" value="1"/>
</dbReference>